<reference evidence="2" key="1">
    <citation type="submission" date="2020-08" db="EMBL/GenBank/DDBJ databases">
        <title>Multicomponent nature underlies the extraordinary mechanical properties of spider dragline silk.</title>
        <authorList>
            <person name="Kono N."/>
            <person name="Nakamura H."/>
            <person name="Mori M."/>
            <person name="Yoshida Y."/>
            <person name="Ohtoshi R."/>
            <person name="Malay A.D."/>
            <person name="Moran D.A.P."/>
            <person name="Tomita M."/>
            <person name="Numata K."/>
            <person name="Arakawa K."/>
        </authorList>
    </citation>
    <scope>NUCLEOTIDE SEQUENCE</scope>
</reference>
<feature type="transmembrane region" description="Helical" evidence="1">
    <location>
        <begin position="105"/>
        <end position="125"/>
    </location>
</feature>
<evidence type="ECO:0000313" key="3">
    <source>
        <dbReference type="Proteomes" id="UP000887013"/>
    </source>
</evidence>
<protein>
    <submittedName>
        <fullName evidence="2">Uncharacterized protein</fullName>
    </submittedName>
</protein>
<keyword evidence="3" id="KW-1185">Reference proteome</keyword>
<feature type="transmembrane region" description="Helical" evidence="1">
    <location>
        <begin position="137"/>
        <end position="160"/>
    </location>
</feature>
<accession>A0A8X6IWG5</accession>
<sequence>MVSEDSLLRKNWWANMAEAAVENKEIDFLAEADESDPLLPPPEKETNREYVSAQDIPGPSRRTQFRLASMEGISTDGRRHTCCGRFRDACVSLGMHLESIRNNGYFSIVLLISIALPLSSVYMGMANEYQCPVSEVLKTLVTILGILGCFIPILLIVKLISRVRGNVSRNVYLMLIIITITLLAFLLLLGEVITFFKITPDFDISSKNYCDKRFYDYLYYSNFIAIGISILMTILYFPCSLFRC</sequence>
<feature type="transmembrane region" description="Helical" evidence="1">
    <location>
        <begin position="172"/>
        <end position="198"/>
    </location>
</feature>
<keyword evidence="1" id="KW-1133">Transmembrane helix</keyword>
<comment type="caution">
    <text evidence="2">The sequence shown here is derived from an EMBL/GenBank/DDBJ whole genome shotgun (WGS) entry which is preliminary data.</text>
</comment>
<gene>
    <name evidence="2" type="ORF">NPIL_364901</name>
</gene>
<name>A0A8X6IWG5_NEPPI</name>
<keyword evidence="1" id="KW-0472">Membrane</keyword>
<evidence type="ECO:0000313" key="2">
    <source>
        <dbReference type="EMBL" id="GFS61190.1"/>
    </source>
</evidence>
<dbReference type="OrthoDB" id="6437001at2759"/>
<keyword evidence="1" id="KW-0812">Transmembrane</keyword>
<dbReference type="Proteomes" id="UP000887013">
    <property type="component" value="Unassembled WGS sequence"/>
</dbReference>
<proteinExistence type="predicted"/>
<organism evidence="2 3">
    <name type="scientific">Nephila pilipes</name>
    <name type="common">Giant wood spider</name>
    <name type="synonym">Nephila maculata</name>
    <dbReference type="NCBI Taxonomy" id="299642"/>
    <lineage>
        <taxon>Eukaryota</taxon>
        <taxon>Metazoa</taxon>
        <taxon>Ecdysozoa</taxon>
        <taxon>Arthropoda</taxon>
        <taxon>Chelicerata</taxon>
        <taxon>Arachnida</taxon>
        <taxon>Araneae</taxon>
        <taxon>Araneomorphae</taxon>
        <taxon>Entelegynae</taxon>
        <taxon>Araneoidea</taxon>
        <taxon>Nephilidae</taxon>
        <taxon>Nephila</taxon>
    </lineage>
</organism>
<feature type="transmembrane region" description="Helical" evidence="1">
    <location>
        <begin position="218"/>
        <end position="237"/>
    </location>
</feature>
<dbReference type="AlphaFoldDB" id="A0A8X6IWG5"/>
<dbReference type="EMBL" id="BMAW01047512">
    <property type="protein sequence ID" value="GFS61190.1"/>
    <property type="molecule type" value="Genomic_DNA"/>
</dbReference>
<evidence type="ECO:0000256" key="1">
    <source>
        <dbReference type="SAM" id="Phobius"/>
    </source>
</evidence>